<organism evidence="11 12">
    <name type="scientific">Rodentibacter pneumotropicus</name>
    <dbReference type="NCBI Taxonomy" id="758"/>
    <lineage>
        <taxon>Bacteria</taxon>
        <taxon>Pseudomonadati</taxon>
        <taxon>Pseudomonadota</taxon>
        <taxon>Gammaproteobacteria</taxon>
        <taxon>Pasteurellales</taxon>
        <taxon>Pasteurellaceae</taxon>
        <taxon>Rodentibacter</taxon>
    </lineage>
</organism>
<evidence type="ECO:0000256" key="9">
    <source>
        <dbReference type="ARBA" id="ARBA00033342"/>
    </source>
</evidence>
<dbReference type="InterPro" id="IPR028053">
    <property type="entry name" value="Membr_insert_YidC_N"/>
</dbReference>
<evidence type="ECO:0000256" key="3">
    <source>
        <dbReference type="ARBA" id="ARBA00015325"/>
    </source>
</evidence>
<accession>A0A3S4Y0R2</accession>
<dbReference type="Gene3D" id="2.70.98.90">
    <property type="match status" value="1"/>
</dbReference>
<evidence type="ECO:0000256" key="4">
    <source>
        <dbReference type="ARBA" id="ARBA00022448"/>
    </source>
</evidence>
<evidence type="ECO:0000313" key="12">
    <source>
        <dbReference type="Proteomes" id="UP000278733"/>
    </source>
</evidence>
<keyword evidence="5" id="KW-0472">Membrane</keyword>
<dbReference type="InterPro" id="IPR038221">
    <property type="entry name" value="YidC_periplasmic_sf"/>
</dbReference>
<evidence type="ECO:0000256" key="8">
    <source>
        <dbReference type="ARBA" id="ARBA00033245"/>
    </source>
</evidence>
<evidence type="ECO:0000256" key="7">
    <source>
        <dbReference type="ARBA" id="ARBA00023186"/>
    </source>
</evidence>
<name>A0A3S4Y0R2_9PAST</name>
<comment type="similarity">
    <text evidence="2">Belongs to the OXA1/ALB3/YidC family. Type 1 subfamily.</text>
</comment>
<evidence type="ECO:0000259" key="10">
    <source>
        <dbReference type="Pfam" id="PF14849"/>
    </source>
</evidence>
<keyword evidence="7" id="KW-0143">Chaperone</keyword>
<keyword evidence="4" id="KW-0813">Transport</keyword>
<gene>
    <name evidence="11" type="primary">yidC_2</name>
    <name evidence="11" type="ORF">NCTC8284_01346</name>
</gene>
<evidence type="ECO:0000256" key="2">
    <source>
        <dbReference type="ARBA" id="ARBA00010527"/>
    </source>
</evidence>
<proteinExistence type="inferred from homology"/>
<evidence type="ECO:0000256" key="6">
    <source>
        <dbReference type="ARBA" id="ARBA00022927"/>
    </source>
</evidence>
<dbReference type="GO" id="GO:0005886">
    <property type="term" value="C:plasma membrane"/>
    <property type="evidence" value="ECO:0007669"/>
    <property type="project" value="UniProtKB-SubCell"/>
</dbReference>
<dbReference type="GO" id="GO:0015031">
    <property type="term" value="P:protein transport"/>
    <property type="evidence" value="ECO:0007669"/>
    <property type="project" value="UniProtKB-KW"/>
</dbReference>
<dbReference type="Proteomes" id="UP000278733">
    <property type="component" value="Chromosome"/>
</dbReference>
<dbReference type="KEGG" id="rpne:NCTC8284_01346"/>
<evidence type="ECO:0000313" key="11">
    <source>
        <dbReference type="EMBL" id="VEH66184.1"/>
    </source>
</evidence>
<feature type="domain" description="Membrane insertase YidC N-terminal" evidence="10">
    <location>
        <begin position="5"/>
        <end position="41"/>
    </location>
</feature>
<evidence type="ECO:0000256" key="1">
    <source>
        <dbReference type="ARBA" id="ARBA00004651"/>
    </source>
</evidence>
<protein>
    <recommendedName>
        <fullName evidence="3">Membrane protein insertase YidC</fullName>
    </recommendedName>
    <alternativeName>
        <fullName evidence="9">Foldase YidC</fullName>
    </alternativeName>
    <alternativeName>
        <fullName evidence="8">Membrane integrase YidC</fullName>
    </alternativeName>
</protein>
<reference evidence="11 12" key="1">
    <citation type="submission" date="2018-12" db="EMBL/GenBank/DDBJ databases">
        <authorList>
            <consortium name="Pathogen Informatics"/>
        </authorList>
    </citation>
    <scope>NUCLEOTIDE SEQUENCE [LARGE SCALE GENOMIC DNA]</scope>
    <source>
        <strain evidence="11 12">NCTC8284</strain>
    </source>
</reference>
<dbReference type="EMBL" id="LR134405">
    <property type="protein sequence ID" value="VEH66184.1"/>
    <property type="molecule type" value="Genomic_DNA"/>
</dbReference>
<sequence>MKDANLSINTKAGWVAVLQHYFVSAWIPNQDVDNQLYTLTDTKIMWLQLVIAGQS</sequence>
<keyword evidence="5" id="KW-1003">Cell membrane</keyword>
<evidence type="ECO:0000256" key="5">
    <source>
        <dbReference type="ARBA" id="ARBA00022475"/>
    </source>
</evidence>
<dbReference type="AlphaFoldDB" id="A0A3S4Y0R2"/>
<comment type="subcellular location">
    <subcellularLocation>
        <location evidence="1">Cell membrane</location>
        <topology evidence="1">Multi-pass membrane protein</topology>
    </subcellularLocation>
</comment>
<dbReference type="Pfam" id="PF14849">
    <property type="entry name" value="YidC_periplas"/>
    <property type="match status" value="1"/>
</dbReference>
<keyword evidence="6" id="KW-0653">Protein transport</keyword>